<gene>
    <name evidence="1" type="ORF">T11_4428</name>
</gene>
<comment type="caution">
    <text evidence="1">The sequence shown here is derived from an EMBL/GenBank/DDBJ whole genome shotgun (WGS) entry which is preliminary data.</text>
</comment>
<keyword evidence="2" id="KW-1185">Reference proteome</keyword>
<reference evidence="1 2" key="1">
    <citation type="submission" date="2015-01" db="EMBL/GenBank/DDBJ databases">
        <title>Evolution of Trichinella species and genotypes.</title>
        <authorList>
            <person name="Korhonen P.K."/>
            <person name="Edoardo P."/>
            <person name="Giuseppe L.R."/>
            <person name="Gasser R.B."/>
        </authorList>
    </citation>
    <scope>NUCLEOTIDE SEQUENCE [LARGE SCALE GENOMIC DNA]</scope>
    <source>
        <strain evidence="1">ISS1029</strain>
    </source>
</reference>
<accession>A0A0V1DLV4</accession>
<organism evidence="1 2">
    <name type="scientific">Trichinella zimbabwensis</name>
    <dbReference type="NCBI Taxonomy" id="268475"/>
    <lineage>
        <taxon>Eukaryota</taxon>
        <taxon>Metazoa</taxon>
        <taxon>Ecdysozoa</taxon>
        <taxon>Nematoda</taxon>
        <taxon>Enoplea</taxon>
        <taxon>Dorylaimia</taxon>
        <taxon>Trichinellida</taxon>
        <taxon>Trichinellidae</taxon>
        <taxon>Trichinella</taxon>
    </lineage>
</organism>
<evidence type="ECO:0000313" key="2">
    <source>
        <dbReference type="Proteomes" id="UP000055024"/>
    </source>
</evidence>
<dbReference type="Proteomes" id="UP000055024">
    <property type="component" value="Unassembled WGS sequence"/>
</dbReference>
<sequence length="31" mass="3734">MEMHKLQIEAILLIRTKSSDKRKSIFYINLI</sequence>
<dbReference type="AlphaFoldDB" id="A0A0V1DLV4"/>
<dbReference type="EMBL" id="JYDP01009605">
    <property type="protein sequence ID" value="KRY62506.1"/>
    <property type="molecule type" value="Genomic_DNA"/>
</dbReference>
<name>A0A0V1DLV4_9BILA</name>
<evidence type="ECO:0000313" key="1">
    <source>
        <dbReference type="EMBL" id="KRY62506.1"/>
    </source>
</evidence>
<proteinExistence type="predicted"/>
<protein>
    <submittedName>
        <fullName evidence="1">Uncharacterized protein</fullName>
    </submittedName>
</protein>